<name>A0A1S3CYR8_DIACI</name>
<evidence type="ECO:0000256" key="1">
    <source>
        <dbReference type="SAM" id="SignalP"/>
    </source>
</evidence>
<reference evidence="3" key="1">
    <citation type="submission" date="2025-08" db="UniProtKB">
        <authorList>
            <consortium name="RefSeq"/>
        </authorList>
    </citation>
    <scope>IDENTIFICATION</scope>
</reference>
<dbReference type="RefSeq" id="XP_008470609.1">
    <property type="nucleotide sequence ID" value="XM_008472387.3"/>
</dbReference>
<keyword evidence="1" id="KW-0732">Signal</keyword>
<proteinExistence type="predicted"/>
<dbReference type="KEGG" id="dci:103507871"/>
<dbReference type="AlphaFoldDB" id="A0A1S3CYR8"/>
<accession>A0A1S3CYR8</accession>
<dbReference type="PaxDb" id="121845-A0A1S3CYR8"/>
<feature type="chain" id="PRO_5010479126" evidence="1">
    <location>
        <begin position="21"/>
        <end position="167"/>
    </location>
</feature>
<dbReference type="Proteomes" id="UP000079169">
    <property type="component" value="Unplaced"/>
</dbReference>
<feature type="signal peptide" evidence="1">
    <location>
        <begin position="1"/>
        <end position="20"/>
    </location>
</feature>
<protein>
    <submittedName>
        <fullName evidence="3">Uncharacterized protein LOC103507871</fullName>
    </submittedName>
</protein>
<evidence type="ECO:0000313" key="2">
    <source>
        <dbReference type="Proteomes" id="UP000079169"/>
    </source>
</evidence>
<organism evidence="2 3">
    <name type="scientific">Diaphorina citri</name>
    <name type="common">Asian citrus psyllid</name>
    <dbReference type="NCBI Taxonomy" id="121845"/>
    <lineage>
        <taxon>Eukaryota</taxon>
        <taxon>Metazoa</taxon>
        <taxon>Ecdysozoa</taxon>
        <taxon>Arthropoda</taxon>
        <taxon>Hexapoda</taxon>
        <taxon>Insecta</taxon>
        <taxon>Pterygota</taxon>
        <taxon>Neoptera</taxon>
        <taxon>Paraneoptera</taxon>
        <taxon>Hemiptera</taxon>
        <taxon>Sternorrhyncha</taxon>
        <taxon>Psylloidea</taxon>
        <taxon>Psyllidae</taxon>
        <taxon>Diaphorininae</taxon>
        <taxon>Diaphorina</taxon>
    </lineage>
</organism>
<evidence type="ECO:0000313" key="3">
    <source>
        <dbReference type="RefSeq" id="XP_008470609.1"/>
    </source>
</evidence>
<dbReference type="GeneID" id="103507871"/>
<keyword evidence="2" id="KW-1185">Reference proteome</keyword>
<sequence length="167" mass="20433">MKISVMFMFLLGFFSHIAITSVGTIRPTMYPRPRTTIDPDKLRPIRTQIREIVKWNAKKKIRYQVIQVETRMPYIHVDDGQTAPPIILYDEYGYPYVSTEKFVFKWPLPNRWPFKRLIIKKPSFNPFEYEKKMFKKYKLKPGKNWNFPINYEKVRYFTTTEEWDFEW</sequence>
<gene>
    <name evidence="3" type="primary">LOC103507871</name>
</gene>